<dbReference type="InterPro" id="IPR043917">
    <property type="entry name" value="DUF5753"/>
</dbReference>
<name>A0ABP5FLZ2_9ACTN</name>
<evidence type="ECO:0000313" key="2">
    <source>
        <dbReference type="EMBL" id="GAA2028936.1"/>
    </source>
</evidence>
<evidence type="ECO:0000313" key="3">
    <source>
        <dbReference type="Proteomes" id="UP001500751"/>
    </source>
</evidence>
<gene>
    <name evidence="2" type="ORF">GCM10009839_30330</name>
</gene>
<organism evidence="2 3">
    <name type="scientific">Catenulispora yoronensis</name>
    <dbReference type="NCBI Taxonomy" id="450799"/>
    <lineage>
        <taxon>Bacteria</taxon>
        <taxon>Bacillati</taxon>
        <taxon>Actinomycetota</taxon>
        <taxon>Actinomycetes</taxon>
        <taxon>Catenulisporales</taxon>
        <taxon>Catenulisporaceae</taxon>
        <taxon>Catenulispora</taxon>
    </lineage>
</organism>
<dbReference type="Proteomes" id="UP001500751">
    <property type="component" value="Unassembled WGS sequence"/>
</dbReference>
<comment type="caution">
    <text evidence="2">The sequence shown here is derived from an EMBL/GenBank/DDBJ whole genome shotgun (WGS) entry which is preliminary data.</text>
</comment>
<dbReference type="Pfam" id="PF19054">
    <property type="entry name" value="DUF5753"/>
    <property type="match status" value="1"/>
</dbReference>
<evidence type="ECO:0000259" key="1">
    <source>
        <dbReference type="Pfam" id="PF19054"/>
    </source>
</evidence>
<feature type="domain" description="DUF5753" evidence="1">
    <location>
        <begin position="1"/>
        <end position="86"/>
    </location>
</feature>
<keyword evidence="3" id="KW-1185">Reference proteome</keyword>
<sequence>MAAQLGHLLTVQTLPNVRLGIIPDTVPRALWPVEAFWIFDVEQVSAEMVSGYLTVTQPREIALYEQAFNELAAIAVFGADARRLIAAALDVLG</sequence>
<protein>
    <recommendedName>
        <fullName evidence="1">DUF5753 domain-containing protein</fullName>
    </recommendedName>
</protein>
<proteinExistence type="predicted"/>
<dbReference type="EMBL" id="BAAAQN010000015">
    <property type="protein sequence ID" value="GAA2028936.1"/>
    <property type="molecule type" value="Genomic_DNA"/>
</dbReference>
<accession>A0ABP5FLZ2</accession>
<reference evidence="3" key="1">
    <citation type="journal article" date="2019" name="Int. J. Syst. Evol. Microbiol.">
        <title>The Global Catalogue of Microorganisms (GCM) 10K type strain sequencing project: providing services to taxonomists for standard genome sequencing and annotation.</title>
        <authorList>
            <consortium name="The Broad Institute Genomics Platform"/>
            <consortium name="The Broad Institute Genome Sequencing Center for Infectious Disease"/>
            <person name="Wu L."/>
            <person name="Ma J."/>
        </authorList>
    </citation>
    <scope>NUCLEOTIDE SEQUENCE [LARGE SCALE GENOMIC DNA]</scope>
    <source>
        <strain evidence="3">JCM 16014</strain>
    </source>
</reference>